<evidence type="ECO:0000313" key="10">
    <source>
        <dbReference type="EMBL" id="ADE54000.1"/>
    </source>
</evidence>
<evidence type="ECO:0000256" key="5">
    <source>
        <dbReference type="ARBA" id="ARBA00023277"/>
    </source>
</evidence>
<feature type="signal peptide" evidence="8">
    <location>
        <begin position="1"/>
        <end position="19"/>
    </location>
</feature>
<dbReference type="PANTHER" id="PTHR43772:SF2">
    <property type="entry name" value="PUTATIVE (AFU_ORTHOLOGUE AFUA_2G04480)-RELATED"/>
    <property type="match status" value="1"/>
</dbReference>
<dbReference type="InterPro" id="IPR006584">
    <property type="entry name" value="Cellulose-bd_IV"/>
</dbReference>
<dbReference type="InterPro" id="IPR052176">
    <property type="entry name" value="Glycosyl_Hydrlase_43_Enz"/>
</dbReference>
<dbReference type="RefSeq" id="WP_013042724.1">
    <property type="nucleotide sequence ID" value="NC_014008.1"/>
</dbReference>
<dbReference type="InterPro" id="IPR005084">
    <property type="entry name" value="CBM6"/>
</dbReference>
<dbReference type="CDD" id="cd08990">
    <property type="entry name" value="GH43_AXH_like"/>
    <property type="match status" value="1"/>
</dbReference>
<feature type="domain" description="CBM6" evidence="9">
    <location>
        <begin position="323"/>
        <end position="454"/>
    </location>
</feature>
<keyword evidence="6" id="KW-0326">Glycosidase</keyword>
<dbReference type="HOGENOM" id="CLU_395728_0_0_0"/>
<evidence type="ECO:0000256" key="6">
    <source>
        <dbReference type="ARBA" id="ARBA00023295"/>
    </source>
</evidence>
<dbReference type="CAZy" id="CBM6">
    <property type="family name" value="Carbohydrate-Binding Module Family 6"/>
</dbReference>
<keyword evidence="3 8" id="KW-0732">Signal</keyword>
<dbReference type="GO" id="GO:0030246">
    <property type="term" value="F:carbohydrate binding"/>
    <property type="evidence" value="ECO:0007669"/>
    <property type="project" value="InterPro"/>
</dbReference>
<dbReference type="GO" id="GO:0004553">
    <property type="term" value="F:hydrolase activity, hydrolyzing O-glycosyl compounds"/>
    <property type="evidence" value="ECO:0007669"/>
    <property type="project" value="InterPro"/>
</dbReference>
<dbReference type="GO" id="GO:0045493">
    <property type="term" value="P:xylan catabolic process"/>
    <property type="evidence" value="ECO:0007669"/>
    <property type="project" value="UniProtKB-KW"/>
</dbReference>
<evidence type="ECO:0000313" key="11">
    <source>
        <dbReference type="Proteomes" id="UP000000925"/>
    </source>
</evidence>
<evidence type="ECO:0000256" key="1">
    <source>
        <dbReference type="ARBA" id="ARBA00009865"/>
    </source>
</evidence>
<name>D5ER07_CORAD</name>
<evidence type="ECO:0000256" key="8">
    <source>
        <dbReference type="SAM" id="SignalP"/>
    </source>
</evidence>
<dbReference type="AlphaFoldDB" id="D5ER07"/>
<evidence type="ECO:0000256" key="4">
    <source>
        <dbReference type="ARBA" id="ARBA00022801"/>
    </source>
</evidence>
<evidence type="ECO:0000259" key="9">
    <source>
        <dbReference type="PROSITE" id="PS51175"/>
    </source>
</evidence>
<keyword evidence="11" id="KW-1185">Reference proteome</keyword>
<dbReference type="Proteomes" id="UP000000925">
    <property type="component" value="Chromosome"/>
</dbReference>
<dbReference type="SUPFAM" id="SSF49785">
    <property type="entry name" value="Galactose-binding domain-like"/>
    <property type="match status" value="1"/>
</dbReference>
<organism evidence="10 11">
    <name type="scientific">Coraliomargarita akajimensis (strain DSM 45221 / IAM 15411 / JCM 23193 / KCTC 12865 / 04OKA010-24)</name>
    <dbReference type="NCBI Taxonomy" id="583355"/>
    <lineage>
        <taxon>Bacteria</taxon>
        <taxon>Pseudomonadati</taxon>
        <taxon>Verrucomicrobiota</taxon>
        <taxon>Opitutia</taxon>
        <taxon>Puniceicoccales</taxon>
        <taxon>Coraliomargaritaceae</taxon>
        <taxon>Coraliomargarita</taxon>
    </lineage>
</organism>
<keyword evidence="5" id="KW-0119">Carbohydrate metabolism</keyword>
<dbReference type="SMART" id="SM00606">
    <property type="entry name" value="CBD_IV"/>
    <property type="match status" value="1"/>
</dbReference>
<dbReference type="PANTHER" id="PTHR43772">
    <property type="entry name" value="ENDO-1,4-BETA-XYLANASE"/>
    <property type="match status" value="1"/>
</dbReference>
<dbReference type="InterPro" id="IPR006710">
    <property type="entry name" value="Glyco_hydro_43"/>
</dbReference>
<dbReference type="CDD" id="cd04084">
    <property type="entry name" value="CBM6_xylanase-like"/>
    <property type="match status" value="1"/>
</dbReference>
<protein>
    <submittedName>
        <fullName evidence="10">Glycoside hydrolase family 43</fullName>
    </submittedName>
</protein>
<dbReference type="EMBL" id="CP001998">
    <property type="protein sequence ID" value="ADE54000.1"/>
    <property type="molecule type" value="Genomic_DNA"/>
</dbReference>
<gene>
    <name evidence="10" type="ordered locus">Caka_0978</name>
</gene>
<dbReference type="Pfam" id="PF04616">
    <property type="entry name" value="Glyco_hydro_43"/>
    <property type="match status" value="1"/>
</dbReference>
<dbReference type="InterPro" id="IPR008979">
    <property type="entry name" value="Galactose-bd-like_sf"/>
</dbReference>
<dbReference type="PROSITE" id="PS51175">
    <property type="entry name" value="CBM6"/>
    <property type="match status" value="1"/>
</dbReference>
<keyword evidence="2" id="KW-0858">Xylan degradation</keyword>
<reference evidence="10 11" key="1">
    <citation type="journal article" date="2010" name="Stand. Genomic Sci.">
        <title>Complete genome sequence of Coraliomargarita akajimensis type strain (04OKA010-24).</title>
        <authorList>
            <person name="Mavromatis K."/>
            <person name="Abt B."/>
            <person name="Brambilla E."/>
            <person name="Lapidus A."/>
            <person name="Copeland A."/>
            <person name="Deshpande S."/>
            <person name="Nolan M."/>
            <person name="Lucas S."/>
            <person name="Tice H."/>
            <person name="Cheng J.F."/>
            <person name="Han C."/>
            <person name="Detter J.C."/>
            <person name="Woyke T."/>
            <person name="Goodwin L."/>
            <person name="Pitluck S."/>
            <person name="Held B."/>
            <person name="Brettin T."/>
            <person name="Tapia R."/>
            <person name="Ivanova N."/>
            <person name="Mikhailova N."/>
            <person name="Pati A."/>
            <person name="Liolios K."/>
            <person name="Chen A."/>
            <person name="Palaniappan K."/>
            <person name="Land M."/>
            <person name="Hauser L."/>
            <person name="Chang Y.J."/>
            <person name="Jeffries C.D."/>
            <person name="Rohde M."/>
            <person name="Goker M."/>
            <person name="Bristow J."/>
            <person name="Eisen J.A."/>
            <person name="Markowitz V."/>
            <person name="Hugenholtz P."/>
            <person name="Klenk H.P."/>
            <person name="Kyrpides N.C."/>
        </authorList>
    </citation>
    <scope>NUCLEOTIDE SEQUENCE [LARGE SCALE GENOMIC DNA]</scope>
    <source>
        <strain evidence="11">DSM 45221 / IAM 15411 / JCM 23193 / KCTC 12865</strain>
    </source>
</reference>
<evidence type="ECO:0000256" key="7">
    <source>
        <dbReference type="PIRSR" id="PIRSR606710-2"/>
    </source>
</evidence>
<proteinExistence type="inferred from homology"/>
<feature type="chain" id="PRO_5003071688" evidence="8">
    <location>
        <begin position="20"/>
        <end position="696"/>
    </location>
</feature>
<keyword evidence="2" id="KW-0624">Polysaccharide degradation</keyword>
<dbReference type="SUPFAM" id="SSF75005">
    <property type="entry name" value="Arabinanase/levansucrase/invertase"/>
    <property type="match status" value="1"/>
</dbReference>
<dbReference type="eggNOG" id="COG3507">
    <property type="taxonomic scope" value="Bacteria"/>
</dbReference>
<feature type="site" description="Important for catalytic activity, responsible for pKa modulation of the active site Glu and correct orientation of both the proton donor and substrate" evidence="7">
    <location>
        <position position="153"/>
    </location>
</feature>
<accession>D5ER07</accession>
<dbReference type="Pfam" id="PF03422">
    <property type="entry name" value="CBM_6"/>
    <property type="match status" value="1"/>
</dbReference>
<dbReference type="STRING" id="583355.Caka_0978"/>
<comment type="similarity">
    <text evidence="1">Belongs to the glycosyl hydrolase 43 family.</text>
</comment>
<keyword evidence="4 10" id="KW-0378">Hydrolase</keyword>
<dbReference type="InterPro" id="IPR023296">
    <property type="entry name" value="Glyco_hydro_beta-prop_sf"/>
</dbReference>
<evidence type="ECO:0000256" key="2">
    <source>
        <dbReference type="ARBA" id="ARBA00022651"/>
    </source>
</evidence>
<sequence>MKPLSCIILSALAASTLTADNPLVTHIYTADPTARVIDGKVFVFPSTDIPNQNDGTEFNGFTMPGYSIFSSTNLVQWDDYDRQISQSDVTWARQDKYVMWAPDCIEKDGTYYFYYPSQRASDNGFRIGLATASEPEGPYTLETSYISGANGIDPNVFIDDDGQAYLYWGGGNGTTSLRGAKLSSDMKSLDGATTSIVTYNLPAGYREGTFVFKHNGTYYFTFPLDEANDGIGGEKICYATGSSPLGPFTFQGTLIDEQAGCWTDHHSIIQYEGEWLIFYHYHQISGIAQQRSMRADYLTFNANGTIQKTTPTLRGIGTCPATADIQIDRYSEVSAGVQVERTNATSALPAEWNLGYIENGDWARYDRVDFGNGPITQATVRCSSDTSGGTVELRVGSSTGTLIASIPVTNTGGWANYEEFSAPVSSSPSGVQDLVAVFTGGGGYLLNIDSVTFSSGEFDLCDDFFDYGNYTVLGSTNGWSVSSTPSNDLFSIYGGALSFDLSQATRDYNLLSDQSFAMAPGRSATLQVDFRYRHTGGGNPSDADGSAFGMLVSTNQSASSGPNSTLVLANREGTLANRLPVAPWAELGPTHSDAGLDTTSGGYSDWLRLVWILKDDGTEITGTGYIYRVSDNTLLHTTTAFSTGFPSGSTIYPGLSSGWNNVGGAATVQSYTNYDQVQFDNYKVLTDTEASVLIFF</sequence>
<dbReference type="CAZy" id="GH43">
    <property type="family name" value="Glycoside Hydrolase Family 43"/>
</dbReference>
<evidence type="ECO:0000256" key="3">
    <source>
        <dbReference type="ARBA" id="ARBA00022729"/>
    </source>
</evidence>
<dbReference type="Gene3D" id="2.115.10.20">
    <property type="entry name" value="Glycosyl hydrolase domain, family 43"/>
    <property type="match status" value="1"/>
</dbReference>
<dbReference type="KEGG" id="caa:Caka_0978"/>
<dbReference type="Gene3D" id="2.60.120.260">
    <property type="entry name" value="Galactose-binding domain-like"/>
    <property type="match status" value="1"/>
</dbReference>